<evidence type="ECO:0000313" key="1">
    <source>
        <dbReference type="EMBL" id="QIL51270.1"/>
    </source>
</evidence>
<keyword evidence="1" id="KW-0255">Endonuclease</keyword>
<keyword evidence="1" id="KW-0540">Nuclease</keyword>
<organism evidence="1 2">
    <name type="scientific">Weissella coleopterorum</name>
    <dbReference type="NCBI Taxonomy" id="2714949"/>
    <lineage>
        <taxon>Bacteria</taxon>
        <taxon>Bacillati</taxon>
        <taxon>Bacillota</taxon>
        <taxon>Bacilli</taxon>
        <taxon>Lactobacillales</taxon>
        <taxon>Lactobacillaceae</taxon>
        <taxon>Weissella</taxon>
    </lineage>
</organism>
<dbReference type="KEGG" id="wco:G7084_03785"/>
<reference evidence="1 2" key="1">
    <citation type="submission" date="2020-03" db="EMBL/GenBank/DDBJ databases">
        <title>Weissella sp. nov., isolated from Cybister lewisianus.</title>
        <authorList>
            <person name="Hyun D.-W."/>
            <person name="Bae J.-W."/>
        </authorList>
    </citation>
    <scope>NUCLEOTIDE SEQUENCE [LARGE SCALE GENOMIC DNA]</scope>
    <source>
        <strain evidence="1 2">HDW19</strain>
    </source>
</reference>
<accession>A0A6G8B204</accession>
<sequence length="133" mass="16027">MQTVANDRRHKAFSNVSHVKQYPTEDEVIQFYHSKEWRRIRQSVLERDHGIDQWELTERGRLIPGDTVHHIVEIREHWELRNDIDNLETISKGNHNREHIEKGNKNLNKSRHKIDNFKVKNSVKSRDVQDEIF</sequence>
<proteinExistence type="predicted"/>
<dbReference type="Proteomes" id="UP000500741">
    <property type="component" value="Chromosome"/>
</dbReference>
<keyword evidence="1" id="KW-0378">Hydrolase</keyword>
<keyword evidence="2" id="KW-1185">Reference proteome</keyword>
<gene>
    <name evidence="1" type="ORF">G7084_03785</name>
</gene>
<dbReference type="EMBL" id="CP049888">
    <property type="protein sequence ID" value="QIL51270.1"/>
    <property type="molecule type" value="Genomic_DNA"/>
</dbReference>
<name>A0A6G8B204_9LACO</name>
<dbReference type="GO" id="GO:0004519">
    <property type="term" value="F:endonuclease activity"/>
    <property type="evidence" value="ECO:0007669"/>
    <property type="project" value="UniProtKB-KW"/>
</dbReference>
<protein>
    <submittedName>
        <fullName evidence="1">HNH endonuclease</fullName>
    </submittedName>
</protein>
<evidence type="ECO:0000313" key="2">
    <source>
        <dbReference type="Proteomes" id="UP000500741"/>
    </source>
</evidence>
<dbReference type="AlphaFoldDB" id="A0A6G8B204"/>